<dbReference type="PANTHER" id="PTHR22911:SF103">
    <property type="entry name" value="BLR2811 PROTEIN"/>
    <property type="match status" value="1"/>
</dbReference>
<evidence type="ECO:0000313" key="3">
    <source>
        <dbReference type="EMBL" id="UUX51437.1"/>
    </source>
</evidence>
<feature type="domain" description="EamA" evidence="2">
    <location>
        <begin position="160"/>
        <end position="288"/>
    </location>
</feature>
<feature type="transmembrane region" description="Helical" evidence="1">
    <location>
        <begin position="160"/>
        <end position="179"/>
    </location>
</feature>
<feature type="transmembrane region" description="Helical" evidence="1">
    <location>
        <begin position="136"/>
        <end position="154"/>
    </location>
</feature>
<accession>A0A9J7B193</accession>
<feature type="transmembrane region" description="Helical" evidence="1">
    <location>
        <begin position="221"/>
        <end position="241"/>
    </location>
</feature>
<dbReference type="EMBL" id="CP102480">
    <property type="protein sequence ID" value="UUX51437.1"/>
    <property type="molecule type" value="Genomic_DNA"/>
</dbReference>
<feature type="transmembrane region" description="Helical" evidence="1">
    <location>
        <begin position="52"/>
        <end position="72"/>
    </location>
</feature>
<dbReference type="KEGG" id="naci:NUH88_07005"/>
<reference evidence="3" key="1">
    <citation type="submission" date="2022-08" db="EMBL/GenBank/DDBJ databases">
        <title>Nisaea acidiphila sp. nov., isolated from a marine algal debris and emended description of the genus Nisaea Urios et al. 2008.</title>
        <authorList>
            <person name="Kwon K."/>
        </authorList>
    </citation>
    <scope>NUCLEOTIDE SEQUENCE</scope>
    <source>
        <strain evidence="3">MEBiC11861</strain>
    </source>
</reference>
<gene>
    <name evidence="3" type="ORF">NUH88_07005</name>
</gene>
<dbReference type="GO" id="GO:0016020">
    <property type="term" value="C:membrane"/>
    <property type="evidence" value="ECO:0007669"/>
    <property type="project" value="InterPro"/>
</dbReference>
<dbReference type="AlphaFoldDB" id="A0A9J7B193"/>
<protein>
    <submittedName>
        <fullName evidence="3">DMT family transporter</fullName>
    </submittedName>
</protein>
<dbReference type="SUPFAM" id="SSF103481">
    <property type="entry name" value="Multidrug resistance efflux transporter EmrE"/>
    <property type="match status" value="2"/>
</dbReference>
<dbReference type="Proteomes" id="UP001060336">
    <property type="component" value="Chromosome"/>
</dbReference>
<dbReference type="PANTHER" id="PTHR22911">
    <property type="entry name" value="ACYL-MALONYL CONDENSING ENZYME-RELATED"/>
    <property type="match status" value="1"/>
</dbReference>
<name>A0A9J7B193_9PROT</name>
<sequence>MISDQAAAAPAPLARPFATAVLFMLAAITVLPCMNVLVRYLSADYSTTQIVWARYVGHLLFALAIFLPGRGLSLLRAQKPGVHIFRSLLMFVCTCLFFLAVRHIEVPVASSINFTSPIIVTALAVPFLGEKVGWRRWVAVLVGFGGALIIIRPGGAESHWAMLCVLGTAFFYAVYQVLTRKYASSDSAETSITYIALIGALIPSFVLPFDYKLPDNALDYGLFALVGFLGGLGHFFVIKAFRLGEASLLSPFNYGQLLMATLLTYLIFGTLPDAMTWLGAGIIVSSGLYITYREAKRTRAPGVAAEAAAPR</sequence>
<dbReference type="InterPro" id="IPR037185">
    <property type="entry name" value="EmrE-like"/>
</dbReference>
<dbReference type="InterPro" id="IPR000620">
    <property type="entry name" value="EamA_dom"/>
</dbReference>
<feature type="transmembrane region" description="Helical" evidence="1">
    <location>
        <begin position="84"/>
        <end position="104"/>
    </location>
</feature>
<dbReference type="Pfam" id="PF00892">
    <property type="entry name" value="EamA"/>
    <property type="match status" value="2"/>
</dbReference>
<feature type="transmembrane region" description="Helical" evidence="1">
    <location>
        <begin position="191"/>
        <end position="209"/>
    </location>
</feature>
<evidence type="ECO:0000256" key="1">
    <source>
        <dbReference type="SAM" id="Phobius"/>
    </source>
</evidence>
<keyword evidence="4" id="KW-1185">Reference proteome</keyword>
<feature type="transmembrane region" description="Helical" evidence="1">
    <location>
        <begin position="110"/>
        <end position="129"/>
    </location>
</feature>
<proteinExistence type="predicted"/>
<evidence type="ECO:0000313" key="4">
    <source>
        <dbReference type="Proteomes" id="UP001060336"/>
    </source>
</evidence>
<keyword evidence="1" id="KW-1133">Transmembrane helix</keyword>
<feature type="transmembrane region" description="Helical" evidence="1">
    <location>
        <begin position="20"/>
        <end position="40"/>
    </location>
</feature>
<organism evidence="3 4">
    <name type="scientific">Nisaea acidiphila</name>
    <dbReference type="NCBI Taxonomy" id="1862145"/>
    <lineage>
        <taxon>Bacteria</taxon>
        <taxon>Pseudomonadati</taxon>
        <taxon>Pseudomonadota</taxon>
        <taxon>Alphaproteobacteria</taxon>
        <taxon>Rhodospirillales</taxon>
        <taxon>Thalassobaculaceae</taxon>
        <taxon>Nisaea</taxon>
    </lineage>
</organism>
<feature type="transmembrane region" description="Helical" evidence="1">
    <location>
        <begin position="274"/>
        <end position="292"/>
    </location>
</feature>
<dbReference type="RefSeq" id="WP_257770926.1">
    <property type="nucleotide sequence ID" value="NZ_CP102480.1"/>
</dbReference>
<keyword evidence="1" id="KW-0472">Membrane</keyword>
<keyword evidence="1" id="KW-0812">Transmembrane</keyword>
<evidence type="ECO:0000259" key="2">
    <source>
        <dbReference type="Pfam" id="PF00892"/>
    </source>
</evidence>
<feature type="domain" description="EamA" evidence="2">
    <location>
        <begin position="20"/>
        <end position="151"/>
    </location>
</feature>